<dbReference type="AlphaFoldDB" id="A0A834TR78"/>
<evidence type="ECO:0000256" key="1">
    <source>
        <dbReference type="SAM" id="MobiDB-lite"/>
    </source>
</evidence>
<feature type="region of interest" description="Disordered" evidence="1">
    <location>
        <begin position="1"/>
        <end position="32"/>
    </location>
</feature>
<evidence type="ECO:0000313" key="3">
    <source>
        <dbReference type="Proteomes" id="UP000634136"/>
    </source>
</evidence>
<reference evidence="2" key="1">
    <citation type="submission" date="2020-09" db="EMBL/GenBank/DDBJ databases">
        <title>Genome-Enabled Discovery of Anthraquinone Biosynthesis in Senna tora.</title>
        <authorList>
            <person name="Kang S.-H."/>
            <person name="Pandey R.P."/>
            <person name="Lee C.-M."/>
            <person name="Sim J.-S."/>
            <person name="Jeong J.-T."/>
            <person name="Choi B.-S."/>
            <person name="Jung M."/>
            <person name="Ginzburg D."/>
            <person name="Zhao K."/>
            <person name="Won S.Y."/>
            <person name="Oh T.-J."/>
            <person name="Yu Y."/>
            <person name="Kim N.-H."/>
            <person name="Lee O.R."/>
            <person name="Lee T.-H."/>
            <person name="Bashyal P."/>
            <person name="Kim T.-S."/>
            <person name="Lee W.-H."/>
            <person name="Kawkins C."/>
            <person name="Kim C.-K."/>
            <person name="Kim J.S."/>
            <person name="Ahn B.O."/>
            <person name="Rhee S.Y."/>
            <person name="Sohng J.K."/>
        </authorList>
    </citation>
    <scope>NUCLEOTIDE SEQUENCE</scope>
    <source>
        <tissue evidence="2">Leaf</tissue>
    </source>
</reference>
<comment type="caution">
    <text evidence="2">The sequence shown here is derived from an EMBL/GenBank/DDBJ whole genome shotgun (WGS) entry which is preliminary data.</text>
</comment>
<feature type="compositionally biased region" description="Polar residues" evidence="1">
    <location>
        <begin position="1"/>
        <end position="12"/>
    </location>
</feature>
<protein>
    <submittedName>
        <fullName evidence="2">Uncharacterized protein</fullName>
    </submittedName>
</protein>
<sequence>MFLRQSPLSSAASPPKRCAPNRPNVPGRIRTDPTCRNLARRKSNRRRSSAWISSMVIRVSGFGSSNRFMNRLKSGQITRGEGEQNDAARPHVHSRSVVAPLGEDLGCQISRGPTKRVEHPVGSDLLLPGAQPEVRNQEVEILVEQEIFREASLGDLLEELSASREFHDDEDLGLRGEDFVEVNDTRVAQPAHDSDFPLNLRRLAGLHYLALAEDLNGHALPGTHIGSFVHFGETSDAEKPEYLVFSEQEIIWYDVVFLCGIRRG</sequence>
<proteinExistence type="predicted"/>
<dbReference type="Proteomes" id="UP000634136">
    <property type="component" value="Unassembled WGS sequence"/>
</dbReference>
<keyword evidence="3" id="KW-1185">Reference proteome</keyword>
<dbReference type="EMBL" id="JAAIUW010000006">
    <property type="protein sequence ID" value="KAF7825436.1"/>
    <property type="molecule type" value="Genomic_DNA"/>
</dbReference>
<evidence type="ECO:0000313" key="2">
    <source>
        <dbReference type="EMBL" id="KAF7825436.1"/>
    </source>
</evidence>
<dbReference type="OrthoDB" id="10639195at2759"/>
<organism evidence="2 3">
    <name type="scientific">Senna tora</name>
    <dbReference type="NCBI Taxonomy" id="362788"/>
    <lineage>
        <taxon>Eukaryota</taxon>
        <taxon>Viridiplantae</taxon>
        <taxon>Streptophyta</taxon>
        <taxon>Embryophyta</taxon>
        <taxon>Tracheophyta</taxon>
        <taxon>Spermatophyta</taxon>
        <taxon>Magnoliopsida</taxon>
        <taxon>eudicotyledons</taxon>
        <taxon>Gunneridae</taxon>
        <taxon>Pentapetalae</taxon>
        <taxon>rosids</taxon>
        <taxon>fabids</taxon>
        <taxon>Fabales</taxon>
        <taxon>Fabaceae</taxon>
        <taxon>Caesalpinioideae</taxon>
        <taxon>Cassia clade</taxon>
        <taxon>Senna</taxon>
    </lineage>
</organism>
<accession>A0A834TR78</accession>
<gene>
    <name evidence="2" type="ORF">G2W53_016600</name>
</gene>
<name>A0A834TR78_9FABA</name>